<protein>
    <recommendedName>
        <fullName evidence="2">BIG2 domain-containing protein</fullName>
    </recommendedName>
</protein>
<dbReference type="InterPro" id="IPR008964">
    <property type="entry name" value="Invasin/intimin_cell_adhesion"/>
</dbReference>
<evidence type="ECO:0008006" key="2">
    <source>
        <dbReference type="Google" id="ProtNLM"/>
    </source>
</evidence>
<organism evidence="1">
    <name type="scientific">Sorangium cellulosum</name>
    <name type="common">Polyangium cellulosum</name>
    <dbReference type="NCBI Taxonomy" id="56"/>
    <lineage>
        <taxon>Bacteria</taxon>
        <taxon>Pseudomonadati</taxon>
        <taxon>Myxococcota</taxon>
        <taxon>Polyangia</taxon>
        <taxon>Polyangiales</taxon>
        <taxon>Polyangiaceae</taxon>
        <taxon>Sorangium</taxon>
    </lineage>
</organism>
<reference evidence="1" key="1">
    <citation type="journal article" date="2018" name="J. Ind. Microbiol. Biotechnol.">
        <title>Genome mining reveals uncommon alkylpyrones as type III PKS products from myxobacteria.</title>
        <authorList>
            <person name="Hug J.J."/>
            <person name="Panter F."/>
            <person name="Krug D."/>
            <person name="Muller R."/>
        </authorList>
    </citation>
    <scope>NUCLEOTIDE SEQUENCE</scope>
    <source>
        <strain evidence="1">So ce1128</strain>
    </source>
</reference>
<dbReference type="Gene3D" id="2.60.40.1080">
    <property type="match status" value="1"/>
</dbReference>
<dbReference type="EMBL" id="MH908921">
    <property type="protein sequence ID" value="AYM54353.1"/>
    <property type="molecule type" value="Genomic_DNA"/>
</dbReference>
<name>A0A3S5GYD7_SORCE</name>
<sequence length="53" mass="5755">MRVSFDSNCPHVVSVDRRGTIRTVAPGVATVTASVEYRGVTATVEFVIYVRSP</sequence>
<dbReference type="SUPFAM" id="SSF49373">
    <property type="entry name" value="Invasin/intimin cell-adhesion fragments"/>
    <property type="match status" value="1"/>
</dbReference>
<dbReference type="AlphaFoldDB" id="A0A3S5GYD7"/>
<evidence type="ECO:0000313" key="1">
    <source>
        <dbReference type="EMBL" id="AYM54353.1"/>
    </source>
</evidence>
<accession>A0A3S5GYD7</accession>
<proteinExistence type="predicted"/>